<organism evidence="3 4">
    <name type="scientific">Psychromarinibacter sediminicola</name>
    <dbReference type="NCBI Taxonomy" id="3033385"/>
    <lineage>
        <taxon>Bacteria</taxon>
        <taxon>Pseudomonadati</taxon>
        <taxon>Pseudomonadota</taxon>
        <taxon>Alphaproteobacteria</taxon>
        <taxon>Rhodobacterales</taxon>
        <taxon>Paracoccaceae</taxon>
        <taxon>Psychromarinibacter</taxon>
    </lineage>
</organism>
<dbReference type="EMBL" id="JARGYC010000145">
    <property type="protein sequence ID" value="MDF0603828.1"/>
    <property type="molecule type" value="Genomic_DNA"/>
</dbReference>
<dbReference type="SUPFAM" id="SSF52402">
    <property type="entry name" value="Adenine nucleotide alpha hydrolases-like"/>
    <property type="match status" value="1"/>
</dbReference>
<accession>A0AAE3NT44</accession>
<dbReference type="Pfam" id="PF00582">
    <property type="entry name" value="Usp"/>
    <property type="match status" value="1"/>
</dbReference>
<feature type="domain" description="UspA" evidence="2">
    <location>
        <begin position="24"/>
        <end position="158"/>
    </location>
</feature>
<dbReference type="PANTHER" id="PTHR46268">
    <property type="entry name" value="STRESS RESPONSE PROTEIN NHAX"/>
    <property type="match status" value="1"/>
</dbReference>
<proteinExistence type="inferred from homology"/>
<dbReference type="CDD" id="cd00293">
    <property type="entry name" value="USP-like"/>
    <property type="match status" value="1"/>
</dbReference>
<dbReference type="InterPro" id="IPR006016">
    <property type="entry name" value="UspA"/>
</dbReference>
<protein>
    <submittedName>
        <fullName evidence="3">Universal stress protein</fullName>
    </submittedName>
</protein>
<evidence type="ECO:0000313" key="3">
    <source>
        <dbReference type="EMBL" id="MDF0603828.1"/>
    </source>
</evidence>
<dbReference type="InterPro" id="IPR014729">
    <property type="entry name" value="Rossmann-like_a/b/a_fold"/>
</dbReference>
<dbReference type="RefSeq" id="WP_275569938.1">
    <property type="nucleotide sequence ID" value="NZ_JARGYC010000145.1"/>
</dbReference>
<dbReference type="InterPro" id="IPR006015">
    <property type="entry name" value="Universal_stress_UspA"/>
</dbReference>
<dbReference type="Proteomes" id="UP001220964">
    <property type="component" value="Unassembled WGS sequence"/>
</dbReference>
<evidence type="ECO:0000256" key="1">
    <source>
        <dbReference type="ARBA" id="ARBA00008791"/>
    </source>
</evidence>
<dbReference type="AlphaFoldDB" id="A0AAE3NT44"/>
<comment type="similarity">
    <text evidence="1">Belongs to the universal stress protein A family.</text>
</comment>
<comment type="caution">
    <text evidence="3">The sequence shown here is derived from an EMBL/GenBank/DDBJ whole genome shotgun (WGS) entry which is preliminary data.</text>
</comment>
<reference evidence="3" key="1">
    <citation type="submission" date="2023-03" db="EMBL/GenBank/DDBJ databases">
        <title>Multiphase analysis and comparison of six strains from genera Psychromarinibacter, Lutimaribacter, and Maritimibacter, including a novel species: Psychromarinibacter sediminicola sp. nov.</title>
        <authorList>
            <person name="Wang Y.-H."/>
            <person name="Ye M.-Q."/>
            <person name="Du Z.-J."/>
        </authorList>
    </citation>
    <scope>NUCLEOTIDE SEQUENCE</scope>
    <source>
        <strain evidence="3">C21-152</strain>
    </source>
</reference>
<gene>
    <name evidence="3" type="ORF">P1J78_24245</name>
</gene>
<dbReference type="PANTHER" id="PTHR46268:SF6">
    <property type="entry name" value="UNIVERSAL STRESS PROTEIN UP12"/>
    <property type="match status" value="1"/>
</dbReference>
<dbReference type="PRINTS" id="PR01438">
    <property type="entry name" value="UNVRSLSTRESS"/>
</dbReference>
<dbReference type="Gene3D" id="3.40.50.620">
    <property type="entry name" value="HUPs"/>
    <property type="match status" value="1"/>
</dbReference>
<name>A0AAE3NT44_9RHOB</name>
<evidence type="ECO:0000313" key="4">
    <source>
        <dbReference type="Proteomes" id="UP001220964"/>
    </source>
</evidence>
<evidence type="ECO:0000259" key="2">
    <source>
        <dbReference type="Pfam" id="PF00582"/>
    </source>
</evidence>
<sequence>MTYVNDWNRPAAYAKLSKGTGGTMYKHILIPVALDHEHTPQEALSVAQKLLSEGGKLTALHVMEPLPGFAAQYLPEQHTETRAANLMERMKAELGDGTKVATEVIDGHAGRAIVEYADDKDVDLIIVASHRPGMQDYFLGSTAARVVRHAQCCVHVLR</sequence>
<keyword evidence="4" id="KW-1185">Reference proteome</keyword>